<feature type="compositionally biased region" description="Basic and acidic residues" evidence="1">
    <location>
        <begin position="13"/>
        <end position="22"/>
    </location>
</feature>
<feature type="region of interest" description="Disordered" evidence="1">
    <location>
        <begin position="1"/>
        <end position="22"/>
    </location>
</feature>
<proteinExistence type="predicted"/>
<keyword evidence="3" id="KW-1185">Reference proteome</keyword>
<comment type="caution">
    <text evidence="2">The sequence shown here is derived from an EMBL/GenBank/DDBJ whole genome shotgun (WGS) entry which is preliminary data.</text>
</comment>
<protein>
    <submittedName>
        <fullName evidence="2">Uncharacterized protein</fullName>
    </submittedName>
</protein>
<sequence>MSLGSGSTPYIDRGPEAQERVKAELASKISEPEADITATLEQLQIQRQEPLAPGVC</sequence>
<evidence type="ECO:0000313" key="2">
    <source>
        <dbReference type="EMBL" id="KAH3845266.1"/>
    </source>
</evidence>
<gene>
    <name evidence="2" type="ORF">DPMN_087541</name>
</gene>
<name>A0A9D4QVL0_DREPO</name>
<dbReference type="EMBL" id="JAIWYP010000003">
    <property type="protein sequence ID" value="KAH3845266.1"/>
    <property type="molecule type" value="Genomic_DNA"/>
</dbReference>
<dbReference type="AlphaFoldDB" id="A0A9D4QVL0"/>
<evidence type="ECO:0000256" key="1">
    <source>
        <dbReference type="SAM" id="MobiDB-lite"/>
    </source>
</evidence>
<dbReference type="Proteomes" id="UP000828390">
    <property type="component" value="Unassembled WGS sequence"/>
</dbReference>
<organism evidence="2 3">
    <name type="scientific">Dreissena polymorpha</name>
    <name type="common">Zebra mussel</name>
    <name type="synonym">Mytilus polymorpha</name>
    <dbReference type="NCBI Taxonomy" id="45954"/>
    <lineage>
        <taxon>Eukaryota</taxon>
        <taxon>Metazoa</taxon>
        <taxon>Spiralia</taxon>
        <taxon>Lophotrochozoa</taxon>
        <taxon>Mollusca</taxon>
        <taxon>Bivalvia</taxon>
        <taxon>Autobranchia</taxon>
        <taxon>Heteroconchia</taxon>
        <taxon>Euheterodonta</taxon>
        <taxon>Imparidentia</taxon>
        <taxon>Neoheterodontei</taxon>
        <taxon>Myida</taxon>
        <taxon>Dreissenoidea</taxon>
        <taxon>Dreissenidae</taxon>
        <taxon>Dreissena</taxon>
    </lineage>
</organism>
<evidence type="ECO:0000313" key="3">
    <source>
        <dbReference type="Proteomes" id="UP000828390"/>
    </source>
</evidence>
<reference evidence="2" key="2">
    <citation type="submission" date="2020-11" db="EMBL/GenBank/DDBJ databases">
        <authorList>
            <person name="McCartney M.A."/>
            <person name="Auch B."/>
            <person name="Kono T."/>
            <person name="Mallez S."/>
            <person name="Becker A."/>
            <person name="Gohl D.M."/>
            <person name="Silverstein K.A.T."/>
            <person name="Koren S."/>
            <person name="Bechman K.B."/>
            <person name="Herman A."/>
            <person name="Abrahante J.E."/>
            <person name="Garbe J."/>
        </authorList>
    </citation>
    <scope>NUCLEOTIDE SEQUENCE</scope>
    <source>
        <strain evidence="2">Duluth1</strain>
        <tissue evidence="2">Whole animal</tissue>
    </source>
</reference>
<accession>A0A9D4QVL0</accession>
<reference evidence="2" key="1">
    <citation type="journal article" date="2019" name="bioRxiv">
        <title>The Genome of the Zebra Mussel, Dreissena polymorpha: A Resource for Invasive Species Research.</title>
        <authorList>
            <person name="McCartney M.A."/>
            <person name="Auch B."/>
            <person name="Kono T."/>
            <person name="Mallez S."/>
            <person name="Zhang Y."/>
            <person name="Obille A."/>
            <person name="Becker A."/>
            <person name="Abrahante J.E."/>
            <person name="Garbe J."/>
            <person name="Badalamenti J.P."/>
            <person name="Herman A."/>
            <person name="Mangelson H."/>
            <person name="Liachko I."/>
            <person name="Sullivan S."/>
            <person name="Sone E.D."/>
            <person name="Koren S."/>
            <person name="Silverstein K.A.T."/>
            <person name="Beckman K.B."/>
            <person name="Gohl D.M."/>
        </authorList>
    </citation>
    <scope>NUCLEOTIDE SEQUENCE</scope>
    <source>
        <strain evidence="2">Duluth1</strain>
        <tissue evidence="2">Whole animal</tissue>
    </source>
</reference>